<dbReference type="Proteomes" id="UP000625283">
    <property type="component" value="Unassembled WGS sequence"/>
</dbReference>
<organism evidence="1 2">
    <name type="scientific">Sphingobacterium faecale</name>
    <dbReference type="NCBI Taxonomy" id="2803775"/>
    <lineage>
        <taxon>Bacteria</taxon>
        <taxon>Pseudomonadati</taxon>
        <taxon>Bacteroidota</taxon>
        <taxon>Sphingobacteriia</taxon>
        <taxon>Sphingobacteriales</taxon>
        <taxon>Sphingobacteriaceae</taxon>
        <taxon>Sphingobacterium</taxon>
    </lineage>
</organism>
<sequence length="128" mass="15112">MGIRYEKDTILNWINEMGKFLRLLVEKWEGLEEVSAPVDIAAGYEDFFNEKRDYFVRISDAELVAYSESLEQEQIRPLAQLLMYDGLMNKDNGLLRKAKALFEYHMQQTGSFSFEDYGFLHQIEKNIR</sequence>
<dbReference type="RefSeq" id="WP_202103680.1">
    <property type="nucleotide sequence ID" value="NZ_JAERTY010000008.1"/>
</dbReference>
<proteinExistence type="predicted"/>
<dbReference type="EMBL" id="JAERTY010000008">
    <property type="protein sequence ID" value="MBL1409966.1"/>
    <property type="molecule type" value="Genomic_DNA"/>
</dbReference>
<comment type="caution">
    <text evidence="1">The sequence shown here is derived from an EMBL/GenBank/DDBJ whole genome shotgun (WGS) entry which is preliminary data.</text>
</comment>
<accession>A0ABS1R5H8</accession>
<protein>
    <submittedName>
        <fullName evidence="1">Uncharacterized protein</fullName>
    </submittedName>
</protein>
<reference evidence="1 2" key="1">
    <citation type="submission" date="2021-01" db="EMBL/GenBank/DDBJ databases">
        <title>C459-1 draft genome sequence.</title>
        <authorList>
            <person name="Zhang X.-F."/>
        </authorList>
    </citation>
    <scope>NUCLEOTIDE SEQUENCE [LARGE SCALE GENOMIC DNA]</scope>
    <source>
        <strain evidence="2">C459-1</strain>
    </source>
</reference>
<name>A0ABS1R5H8_9SPHI</name>
<evidence type="ECO:0000313" key="1">
    <source>
        <dbReference type="EMBL" id="MBL1409966.1"/>
    </source>
</evidence>
<gene>
    <name evidence="1" type="ORF">JKG61_14500</name>
</gene>
<keyword evidence="2" id="KW-1185">Reference proteome</keyword>
<evidence type="ECO:0000313" key="2">
    <source>
        <dbReference type="Proteomes" id="UP000625283"/>
    </source>
</evidence>